<evidence type="ECO:0008006" key="3">
    <source>
        <dbReference type="Google" id="ProtNLM"/>
    </source>
</evidence>
<organism evidence="1 2">
    <name type="scientific">Sinorhizobium sojae CCBAU 05684</name>
    <dbReference type="NCBI Taxonomy" id="716928"/>
    <lineage>
        <taxon>Bacteria</taxon>
        <taxon>Pseudomonadati</taxon>
        <taxon>Pseudomonadota</taxon>
        <taxon>Alphaproteobacteria</taxon>
        <taxon>Hyphomicrobiales</taxon>
        <taxon>Rhizobiaceae</taxon>
        <taxon>Sinorhizobium/Ensifer group</taxon>
        <taxon>Sinorhizobium</taxon>
    </lineage>
</organism>
<dbReference type="AlphaFoldDB" id="A0A249PAJ8"/>
<keyword evidence="2" id="KW-1185">Reference proteome</keyword>
<dbReference type="EMBL" id="CP023067">
    <property type="protein sequence ID" value="ASY62931.1"/>
    <property type="molecule type" value="Genomic_DNA"/>
</dbReference>
<sequence>MTLSRIIMMAIGLMRGVLADRHRFPLPLNASAKNPHNP</sequence>
<accession>A0A249PAJ8</accession>
<dbReference type="Proteomes" id="UP000217211">
    <property type="component" value="Chromosome"/>
</dbReference>
<dbReference type="KEGG" id="esj:SJ05684_c14840"/>
<reference evidence="1 2" key="1">
    <citation type="submission" date="2017-08" db="EMBL/GenBank/DDBJ databases">
        <title>Multipartite genome sequences of Sinorhizobium species nodulating soybeans.</title>
        <authorList>
            <person name="Tian C.F."/>
        </authorList>
    </citation>
    <scope>NUCLEOTIDE SEQUENCE [LARGE SCALE GENOMIC DNA]</scope>
    <source>
        <strain evidence="1 2">CCBAU 05684</strain>
    </source>
</reference>
<proteinExistence type="predicted"/>
<protein>
    <recommendedName>
        <fullName evidence="3">Mobile element protein</fullName>
    </recommendedName>
</protein>
<evidence type="ECO:0000313" key="2">
    <source>
        <dbReference type="Proteomes" id="UP000217211"/>
    </source>
</evidence>
<name>A0A249PAJ8_9HYPH</name>
<evidence type="ECO:0000313" key="1">
    <source>
        <dbReference type="EMBL" id="ASY62931.1"/>
    </source>
</evidence>
<gene>
    <name evidence="1" type="ORF">SJ05684_c14840</name>
</gene>